<dbReference type="InterPro" id="IPR011054">
    <property type="entry name" value="Rudment_hybrid_motif"/>
</dbReference>
<evidence type="ECO:0000256" key="6">
    <source>
        <dbReference type="RuleBase" id="RU361200"/>
    </source>
</evidence>
<dbReference type="HOGENOM" id="CLU_011534_0_2_3"/>
<proteinExistence type="inferred from homology"/>
<dbReference type="SUPFAM" id="SSF51246">
    <property type="entry name" value="Rudiment single hybrid motif"/>
    <property type="match status" value="1"/>
</dbReference>
<dbReference type="SUPFAM" id="SSF56059">
    <property type="entry name" value="Glutathione synthetase ATP-binding domain-like"/>
    <property type="match status" value="1"/>
</dbReference>
<dbReference type="NCBIfam" id="TIGR01161">
    <property type="entry name" value="purK"/>
    <property type="match status" value="1"/>
</dbReference>
<dbReference type="AlphaFoldDB" id="B0C2E3"/>
<dbReference type="EMBL" id="CP000828">
    <property type="protein sequence ID" value="ABW29733.1"/>
    <property type="molecule type" value="Genomic_DNA"/>
</dbReference>
<evidence type="ECO:0000313" key="9">
    <source>
        <dbReference type="Proteomes" id="UP000000268"/>
    </source>
</evidence>
<dbReference type="GO" id="GO:0046872">
    <property type="term" value="F:metal ion binding"/>
    <property type="evidence" value="ECO:0007669"/>
    <property type="project" value="InterPro"/>
</dbReference>
<dbReference type="Proteomes" id="UP000000268">
    <property type="component" value="Chromosome"/>
</dbReference>
<comment type="caution">
    <text evidence="5">Lacks conserved residue(s) required for the propagation of feature annotation.</text>
</comment>
<dbReference type="GO" id="GO:0034028">
    <property type="term" value="F:5-(carboxyamino)imidazole ribonucleotide synthase activity"/>
    <property type="evidence" value="ECO:0007669"/>
    <property type="project" value="UniProtKB-UniRule"/>
</dbReference>
<dbReference type="InterPro" id="IPR016185">
    <property type="entry name" value="PreATP-grasp_dom_sf"/>
</dbReference>
<dbReference type="Pfam" id="PF22660">
    <property type="entry name" value="RS_preATP-grasp-like"/>
    <property type="match status" value="1"/>
</dbReference>
<keyword evidence="2 5" id="KW-0547">Nucleotide-binding</keyword>
<dbReference type="InterPro" id="IPR054350">
    <property type="entry name" value="PurT/PurK_preATP-grasp"/>
</dbReference>
<comment type="function">
    <text evidence="5">Catalyzes the ATP-dependent conversion of 5-aminoimidazole ribonucleotide (AIR) and HCO(3)(-) to N5-carboxyaminoimidazole ribonucleotide (N5-CAIR).</text>
</comment>
<dbReference type="Gene3D" id="3.30.1490.20">
    <property type="entry name" value="ATP-grasp fold, A domain"/>
    <property type="match status" value="1"/>
</dbReference>
<evidence type="ECO:0000256" key="5">
    <source>
        <dbReference type="HAMAP-Rule" id="MF_01928"/>
    </source>
</evidence>
<evidence type="ECO:0000256" key="2">
    <source>
        <dbReference type="ARBA" id="ARBA00022741"/>
    </source>
</evidence>
<dbReference type="HAMAP" id="MF_01928">
    <property type="entry name" value="PurK"/>
    <property type="match status" value="1"/>
</dbReference>
<comment type="similarity">
    <text evidence="5 6">Belongs to the PurK/PurT family.</text>
</comment>
<dbReference type="InterPro" id="IPR011761">
    <property type="entry name" value="ATP-grasp"/>
</dbReference>
<protein>
    <recommendedName>
        <fullName evidence="5 6">N5-carboxyaminoimidazole ribonucleotide synthase</fullName>
        <shortName evidence="5 6">N5-CAIR synthase</shortName>
        <ecNumber evidence="5 6">6.3.4.18</ecNumber>
    </recommendedName>
    <alternativeName>
        <fullName evidence="5 6">5-(carboxyamino)imidazole ribonucleotide synthetase</fullName>
    </alternativeName>
</protein>
<dbReference type="EC" id="6.3.4.18" evidence="5 6"/>
<sequence>MSDFAIATSSAPTSPQVPIHTVGVLGGGQLAWMLNQAAPSLDLNLVFQTPNVSDSALQSVADLDQQAILAPITDAAATAQLAQQCQVITFENEFVDLDALGKLEAQGACFRPSLASLTPLLDKYEQRSFFASLGISVPQFATLTSDSLPPSFEFPVVVKARRNGYDGQGTFICHTSADLAQCWQQAKQDPSVLMVEAYVPFQWELAVMAARSTTGEISLFPVVETHQQDQVCHWAIAPVQLSPQTQAQIDQIASQILEHLDMVGIVGIELFQTADDQVWVNEIAPRTHNSGHLTIDACTTSQFAQHLRAISGQPLGPTHLTSAAVMVNLLGFETSHHDYLQKRQAIAALPQTFVHWYGKTESRPGRKLGHATMLLSSEDSVMAVEMAHKIEALWYGG</sequence>
<dbReference type="GO" id="GO:0005829">
    <property type="term" value="C:cytosol"/>
    <property type="evidence" value="ECO:0007669"/>
    <property type="project" value="TreeGrafter"/>
</dbReference>
<feature type="binding site" evidence="5">
    <location>
        <position position="204"/>
    </location>
    <ligand>
        <name>ATP</name>
        <dbReference type="ChEBI" id="CHEBI:30616"/>
    </ligand>
</feature>
<keyword evidence="9" id="KW-1185">Reference proteome</keyword>
<dbReference type="GO" id="GO:0005524">
    <property type="term" value="F:ATP binding"/>
    <property type="evidence" value="ECO:0007669"/>
    <property type="project" value="UniProtKB-UniRule"/>
</dbReference>
<dbReference type="InterPro" id="IPR003135">
    <property type="entry name" value="ATP-grasp_carboxylate-amine"/>
</dbReference>
<dbReference type="Gene3D" id="3.40.50.20">
    <property type="match status" value="1"/>
</dbReference>
<feature type="domain" description="ATP-grasp" evidence="7">
    <location>
        <begin position="127"/>
        <end position="311"/>
    </location>
</feature>
<dbReference type="RefSeq" id="WP_012165016.1">
    <property type="nucleotide sequence ID" value="NC_009925.1"/>
</dbReference>
<dbReference type="OrthoDB" id="9804625at2"/>
<dbReference type="InterPro" id="IPR013815">
    <property type="entry name" value="ATP_grasp_subdomain_1"/>
</dbReference>
<feature type="binding site" evidence="5">
    <location>
        <begin position="281"/>
        <end position="282"/>
    </location>
    <ligand>
        <name>ATP</name>
        <dbReference type="ChEBI" id="CHEBI:30616"/>
    </ligand>
</feature>
<gene>
    <name evidence="5 6 8" type="primary">purK</name>
    <name evidence="8" type="ordered locus">AM1_4761</name>
</gene>
<keyword evidence="4 5" id="KW-0067">ATP-binding</keyword>
<dbReference type="Gene3D" id="3.30.470.20">
    <property type="entry name" value="ATP-grasp fold, B domain"/>
    <property type="match status" value="1"/>
</dbReference>
<evidence type="ECO:0000313" key="8">
    <source>
        <dbReference type="EMBL" id="ABW29733.1"/>
    </source>
</evidence>
<accession>B0C2E3</accession>
<dbReference type="Pfam" id="PF02222">
    <property type="entry name" value="ATP-grasp"/>
    <property type="match status" value="1"/>
</dbReference>
<keyword evidence="1 5" id="KW-0436">Ligase</keyword>
<dbReference type="InterPro" id="IPR005875">
    <property type="entry name" value="PurK"/>
</dbReference>
<dbReference type="STRING" id="329726.AM1_4761"/>
<evidence type="ECO:0000259" key="7">
    <source>
        <dbReference type="PROSITE" id="PS50975"/>
    </source>
</evidence>
<comment type="catalytic activity">
    <reaction evidence="5 6">
        <text>5-amino-1-(5-phospho-beta-D-ribosyl)imidazole + hydrogencarbonate + ATP = 5-carboxyamino-1-(5-phospho-D-ribosyl)imidazole + ADP + phosphate + 2 H(+)</text>
        <dbReference type="Rhea" id="RHEA:19317"/>
        <dbReference type="ChEBI" id="CHEBI:15378"/>
        <dbReference type="ChEBI" id="CHEBI:17544"/>
        <dbReference type="ChEBI" id="CHEBI:30616"/>
        <dbReference type="ChEBI" id="CHEBI:43474"/>
        <dbReference type="ChEBI" id="CHEBI:58730"/>
        <dbReference type="ChEBI" id="CHEBI:137981"/>
        <dbReference type="ChEBI" id="CHEBI:456216"/>
        <dbReference type="EC" id="6.3.4.18"/>
    </reaction>
</comment>
<dbReference type="NCBIfam" id="NF004679">
    <property type="entry name" value="PRK06019.1-5"/>
    <property type="match status" value="1"/>
</dbReference>
<dbReference type="UniPathway" id="UPA00074">
    <property type="reaction ID" value="UER00942"/>
</dbReference>
<name>B0C2E3_ACAM1</name>
<feature type="binding site" evidence="5">
    <location>
        <begin position="196"/>
        <end position="199"/>
    </location>
    <ligand>
        <name>ATP</name>
        <dbReference type="ChEBI" id="CHEBI:30616"/>
    </ligand>
</feature>
<evidence type="ECO:0000256" key="4">
    <source>
        <dbReference type="ARBA" id="ARBA00022840"/>
    </source>
</evidence>
<feature type="binding site" evidence="5">
    <location>
        <position position="159"/>
    </location>
    <ligand>
        <name>ATP</name>
        <dbReference type="ChEBI" id="CHEBI:30616"/>
    </ligand>
</feature>
<dbReference type="GO" id="GO:0004638">
    <property type="term" value="F:phosphoribosylaminoimidazole carboxylase activity"/>
    <property type="evidence" value="ECO:0007669"/>
    <property type="project" value="InterPro"/>
</dbReference>
<dbReference type="SUPFAM" id="SSF52440">
    <property type="entry name" value="PreATP-grasp domain"/>
    <property type="match status" value="1"/>
</dbReference>
<comment type="subunit">
    <text evidence="5 6">Homodimer.</text>
</comment>
<comment type="pathway">
    <text evidence="5 6">Purine metabolism; IMP biosynthesis via de novo pathway; 5-amino-1-(5-phospho-D-ribosyl)imidazole-4-carboxylate from 5-amino-1-(5-phospho-D-ribosyl)imidazole (N5-CAIR route): step 1/2.</text>
</comment>
<dbReference type="Pfam" id="PF17769">
    <property type="entry name" value="PurK_C"/>
    <property type="match status" value="1"/>
</dbReference>
<dbReference type="PROSITE" id="PS50975">
    <property type="entry name" value="ATP_GRASP"/>
    <property type="match status" value="1"/>
</dbReference>
<dbReference type="PANTHER" id="PTHR11609:SF5">
    <property type="entry name" value="PHOSPHORIBOSYLAMINOIMIDAZOLE CARBOXYLASE"/>
    <property type="match status" value="1"/>
</dbReference>
<organism evidence="8 9">
    <name type="scientific">Acaryochloris marina (strain MBIC 11017)</name>
    <dbReference type="NCBI Taxonomy" id="329726"/>
    <lineage>
        <taxon>Bacteria</taxon>
        <taxon>Bacillati</taxon>
        <taxon>Cyanobacteriota</taxon>
        <taxon>Cyanophyceae</taxon>
        <taxon>Acaryochloridales</taxon>
        <taxon>Acaryochloridaceae</taxon>
        <taxon>Acaryochloris</taxon>
    </lineage>
</organism>
<dbReference type="eggNOG" id="COG0026">
    <property type="taxonomic scope" value="Bacteria"/>
</dbReference>
<reference evidence="8 9" key="1">
    <citation type="journal article" date="2008" name="Proc. Natl. Acad. Sci. U.S.A.">
        <title>Niche adaptation and genome expansion in the chlorophyll d-producing cyanobacterium Acaryochloris marina.</title>
        <authorList>
            <person name="Swingley W.D."/>
            <person name="Chen M."/>
            <person name="Cheung P.C."/>
            <person name="Conrad A.L."/>
            <person name="Dejesa L.C."/>
            <person name="Hao J."/>
            <person name="Honchak B.M."/>
            <person name="Karbach L.E."/>
            <person name="Kurdoglu A."/>
            <person name="Lahiri S."/>
            <person name="Mastrian S.D."/>
            <person name="Miyashita H."/>
            <person name="Page L."/>
            <person name="Ramakrishna P."/>
            <person name="Satoh S."/>
            <person name="Sattley W.M."/>
            <person name="Shimada Y."/>
            <person name="Taylor H.L."/>
            <person name="Tomo T."/>
            <person name="Tsuchiya T."/>
            <person name="Wang Z.T."/>
            <person name="Raymond J."/>
            <person name="Mimuro M."/>
            <person name="Blankenship R.E."/>
            <person name="Touchman J.W."/>
        </authorList>
    </citation>
    <scope>NUCLEOTIDE SEQUENCE [LARGE SCALE GENOMIC DNA]</scope>
    <source>
        <strain evidence="9">MBIC 11017</strain>
    </source>
</reference>
<keyword evidence="3 5" id="KW-0658">Purine biosynthesis</keyword>
<comment type="function">
    <text evidence="6">Catalyzes the ATP-dependent conversion of 5-aminoimidazole ribonucleotide (AIR) and HCO(3)- to N5-carboxyaminoimidazole ribonucleotide (N5-CAIR).</text>
</comment>
<feature type="binding site" evidence="5">
    <location>
        <position position="123"/>
    </location>
    <ligand>
        <name>ATP</name>
        <dbReference type="ChEBI" id="CHEBI:30616"/>
    </ligand>
</feature>
<dbReference type="InterPro" id="IPR040686">
    <property type="entry name" value="PurK_C"/>
</dbReference>
<evidence type="ECO:0000256" key="1">
    <source>
        <dbReference type="ARBA" id="ARBA00022598"/>
    </source>
</evidence>
<dbReference type="KEGG" id="amr:AM1_4761"/>
<dbReference type="GO" id="GO:0006189">
    <property type="term" value="P:'de novo' IMP biosynthetic process"/>
    <property type="evidence" value="ECO:0007669"/>
    <property type="project" value="UniProtKB-UniRule"/>
</dbReference>
<evidence type="ECO:0000256" key="3">
    <source>
        <dbReference type="ARBA" id="ARBA00022755"/>
    </source>
</evidence>
<dbReference type="PANTHER" id="PTHR11609">
    <property type="entry name" value="PURINE BIOSYNTHESIS PROTEIN 6/7, PUR6/7"/>
    <property type="match status" value="1"/>
</dbReference>